<sequence length="607" mass="70376">MPKKSFSNFNRKAKLDVAAHQKEAVDIDRSPNDVLAKDTTYTDLTAFPDKVANEISYRLKVLRHLGKVCDKITAKTIEPHRVELPRLNDKKIPSAITIYRWWLSFSQSDYNPTCLAPDFKARGNRDSKVLKVVDMLMEQAVEGVISGRKINISSAHRRVRRKIRQYNLKHGTKHKYPKYESLRKRVKKKTPFEVLAAKKGERVAKREFRRMGKKILTSYVLERVEVDHTVLDLFVVHEKHRIPLGRPYLTQLIDCYSKAVVGFYLGFEPPSYVSVSLALKNAIQRKDSLLSSYPSVKNEWLCYGIPDLLVTDNGKEFLSKAFDKACESLLINVHQNRVETPDNKPHVERNYGTINTSLLDDLPGKAFSQYLQREGYDSVGEATLTLDEIKEIYLIWLVDIYHKKSNQRGTNCPNVAWKRGCQEWEPEEFTGSKDELDFKFAIVDHKQLTKAGVTVYKELTYSSERLAEYRGKKGNHKVQFKYNPECMAVIWVLDEDLNEYFMVNAIDYENASRVSLWQHKYNIKYQAELNSAEYDEDKEIDSEIKLEEIVDRSIVKTKKIRARRRGARHQENSARAKSISDANPVPSQKHEDEIVIVDNEDWDIDYV</sequence>
<evidence type="ECO:0000313" key="4">
    <source>
        <dbReference type="Proteomes" id="UP000281112"/>
    </source>
</evidence>
<dbReference type="GO" id="GO:0015074">
    <property type="term" value="P:DNA integration"/>
    <property type="evidence" value="ECO:0007669"/>
    <property type="project" value="InterPro"/>
</dbReference>
<dbReference type="RefSeq" id="WP_124935798.1">
    <property type="nucleotide sequence ID" value="NZ_RJVQ01000001.1"/>
</dbReference>
<dbReference type="AlphaFoldDB" id="A0A3N9TMA8"/>
<dbReference type="InterPro" id="IPR001584">
    <property type="entry name" value="Integrase_cat-core"/>
</dbReference>
<evidence type="ECO:0000256" key="1">
    <source>
        <dbReference type="SAM" id="MobiDB-lite"/>
    </source>
</evidence>
<dbReference type="Gene3D" id="3.30.420.10">
    <property type="entry name" value="Ribonuclease H-like superfamily/Ribonuclease H"/>
    <property type="match status" value="1"/>
</dbReference>
<accession>A0A3N9TMA8</accession>
<name>A0A3N9TMA8_9VIBR</name>
<dbReference type="Proteomes" id="UP000281112">
    <property type="component" value="Unassembled WGS sequence"/>
</dbReference>
<dbReference type="GO" id="GO:0003676">
    <property type="term" value="F:nucleic acid binding"/>
    <property type="evidence" value="ECO:0007669"/>
    <property type="project" value="InterPro"/>
</dbReference>
<dbReference type="Pfam" id="PF09299">
    <property type="entry name" value="Mu-transpos_C"/>
    <property type="match status" value="1"/>
</dbReference>
<feature type="region of interest" description="Disordered" evidence="1">
    <location>
        <begin position="561"/>
        <end position="592"/>
    </location>
</feature>
<evidence type="ECO:0000313" key="3">
    <source>
        <dbReference type="EMBL" id="RQW65144.1"/>
    </source>
</evidence>
<proteinExistence type="predicted"/>
<dbReference type="EMBL" id="RJVQ01000001">
    <property type="protein sequence ID" value="RQW65144.1"/>
    <property type="molecule type" value="Genomic_DNA"/>
</dbReference>
<keyword evidence="4" id="KW-1185">Reference proteome</keyword>
<comment type="caution">
    <text evidence="3">The sequence shown here is derived from an EMBL/GenBank/DDBJ whole genome shotgun (WGS) entry which is preliminary data.</text>
</comment>
<dbReference type="PROSITE" id="PS50994">
    <property type="entry name" value="INTEGRASE"/>
    <property type="match status" value="1"/>
</dbReference>
<dbReference type="InterPro" id="IPR012337">
    <property type="entry name" value="RNaseH-like_sf"/>
</dbReference>
<dbReference type="SUPFAM" id="SSF53098">
    <property type="entry name" value="Ribonuclease H-like"/>
    <property type="match status" value="1"/>
</dbReference>
<organism evidence="3 4">
    <name type="scientific">Vibrio viridaestus</name>
    <dbReference type="NCBI Taxonomy" id="2487322"/>
    <lineage>
        <taxon>Bacteria</taxon>
        <taxon>Pseudomonadati</taxon>
        <taxon>Pseudomonadota</taxon>
        <taxon>Gammaproteobacteria</taxon>
        <taxon>Vibrionales</taxon>
        <taxon>Vibrionaceae</taxon>
        <taxon>Vibrio</taxon>
    </lineage>
</organism>
<dbReference type="InterPro" id="IPR015378">
    <property type="entry name" value="Transposase-like_Mu_C"/>
</dbReference>
<reference evidence="3 4" key="1">
    <citation type="submission" date="2018-11" db="EMBL/GenBank/DDBJ databases">
        <title>Vibrio LJC006 sp. nov., isolated from seawater during the bloom of the enteromorpha.</title>
        <authorList>
            <person name="Liang J."/>
        </authorList>
    </citation>
    <scope>NUCLEOTIDE SEQUENCE [LARGE SCALE GENOMIC DNA]</scope>
    <source>
        <strain evidence="3 4">LJC006</strain>
    </source>
</reference>
<gene>
    <name evidence="3" type="ORF">EES38_03670</name>
</gene>
<dbReference type="OrthoDB" id="501284at2"/>
<evidence type="ECO:0000259" key="2">
    <source>
        <dbReference type="PROSITE" id="PS50994"/>
    </source>
</evidence>
<feature type="domain" description="Integrase catalytic" evidence="2">
    <location>
        <begin position="213"/>
        <end position="421"/>
    </location>
</feature>
<protein>
    <submittedName>
        <fullName evidence="3">Transposase</fullName>
    </submittedName>
</protein>
<dbReference type="InterPro" id="IPR036397">
    <property type="entry name" value="RNaseH_sf"/>
</dbReference>